<feature type="compositionally biased region" description="Polar residues" evidence="1">
    <location>
        <begin position="122"/>
        <end position="136"/>
    </location>
</feature>
<reference evidence="2 3" key="1">
    <citation type="journal article" date="2019" name="Commun. Biol.">
        <title>The bagworm genome reveals a unique fibroin gene that provides high tensile strength.</title>
        <authorList>
            <person name="Kono N."/>
            <person name="Nakamura H."/>
            <person name="Ohtoshi R."/>
            <person name="Tomita M."/>
            <person name="Numata K."/>
            <person name="Arakawa K."/>
        </authorList>
    </citation>
    <scope>NUCLEOTIDE SEQUENCE [LARGE SCALE GENOMIC DNA]</scope>
</reference>
<accession>A0A4C1X1U7</accession>
<evidence type="ECO:0000256" key="1">
    <source>
        <dbReference type="SAM" id="MobiDB-lite"/>
    </source>
</evidence>
<keyword evidence="3" id="KW-1185">Reference proteome</keyword>
<gene>
    <name evidence="2" type="ORF">EVAR_33999_1</name>
</gene>
<evidence type="ECO:0000313" key="3">
    <source>
        <dbReference type="Proteomes" id="UP000299102"/>
    </source>
</evidence>
<name>A0A4C1X1U7_EUMVA</name>
<protein>
    <submittedName>
        <fullName evidence="2">Uncharacterized protein</fullName>
    </submittedName>
</protein>
<sequence length="136" mass="15022">MSQATYDYSTRIHQSDLLAFPGFNELKENISVIRSFPVGNVDEVREDQAQNLPVQSIHRIINHTVSSVVVTANLDELKNEPYFLKKNSTPSAKVVTGRAPAHSVNSTTSYARATARPHSSPPAFNQKQLSTADDLK</sequence>
<feature type="region of interest" description="Disordered" evidence="1">
    <location>
        <begin position="90"/>
        <end position="136"/>
    </location>
</feature>
<dbReference type="EMBL" id="BGZK01000704">
    <property type="protein sequence ID" value="GBP56942.1"/>
    <property type="molecule type" value="Genomic_DNA"/>
</dbReference>
<comment type="caution">
    <text evidence="2">The sequence shown here is derived from an EMBL/GenBank/DDBJ whole genome shotgun (WGS) entry which is preliminary data.</text>
</comment>
<dbReference type="AlphaFoldDB" id="A0A4C1X1U7"/>
<evidence type="ECO:0000313" key="2">
    <source>
        <dbReference type="EMBL" id="GBP56942.1"/>
    </source>
</evidence>
<organism evidence="2 3">
    <name type="scientific">Eumeta variegata</name>
    <name type="common">Bagworm moth</name>
    <name type="synonym">Eumeta japonica</name>
    <dbReference type="NCBI Taxonomy" id="151549"/>
    <lineage>
        <taxon>Eukaryota</taxon>
        <taxon>Metazoa</taxon>
        <taxon>Ecdysozoa</taxon>
        <taxon>Arthropoda</taxon>
        <taxon>Hexapoda</taxon>
        <taxon>Insecta</taxon>
        <taxon>Pterygota</taxon>
        <taxon>Neoptera</taxon>
        <taxon>Endopterygota</taxon>
        <taxon>Lepidoptera</taxon>
        <taxon>Glossata</taxon>
        <taxon>Ditrysia</taxon>
        <taxon>Tineoidea</taxon>
        <taxon>Psychidae</taxon>
        <taxon>Oiketicinae</taxon>
        <taxon>Eumeta</taxon>
    </lineage>
</organism>
<proteinExistence type="predicted"/>
<dbReference type="Proteomes" id="UP000299102">
    <property type="component" value="Unassembled WGS sequence"/>
</dbReference>